<dbReference type="EMBL" id="BGPR01021190">
    <property type="protein sequence ID" value="GBN86240.1"/>
    <property type="molecule type" value="Genomic_DNA"/>
</dbReference>
<proteinExistence type="predicted"/>
<accession>A0A4Y2SG34</accession>
<reference evidence="1 2" key="1">
    <citation type="journal article" date="2019" name="Sci. Rep.">
        <title>Orb-weaving spider Araneus ventricosus genome elucidates the spidroin gene catalogue.</title>
        <authorList>
            <person name="Kono N."/>
            <person name="Nakamura H."/>
            <person name="Ohtoshi R."/>
            <person name="Moran D.A.P."/>
            <person name="Shinohara A."/>
            <person name="Yoshida Y."/>
            <person name="Fujiwara M."/>
            <person name="Mori M."/>
            <person name="Tomita M."/>
            <person name="Arakawa K."/>
        </authorList>
    </citation>
    <scope>NUCLEOTIDE SEQUENCE [LARGE SCALE GENOMIC DNA]</scope>
</reference>
<gene>
    <name evidence="1" type="ORF">AVEN_85097_1</name>
</gene>
<dbReference type="AlphaFoldDB" id="A0A4Y2SG34"/>
<organism evidence="1 2">
    <name type="scientific">Araneus ventricosus</name>
    <name type="common">Orbweaver spider</name>
    <name type="synonym">Epeira ventricosa</name>
    <dbReference type="NCBI Taxonomy" id="182803"/>
    <lineage>
        <taxon>Eukaryota</taxon>
        <taxon>Metazoa</taxon>
        <taxon>Ecdysozoa</taxon>
        <taxon>Arthropoda</taxon>
        <taxon>Chelicerata</taxon>
        <taxon>Arachnida</taxon>
        <taxon>Araneae</taxon>
        <taxon>Araneomorphae</taxon>
        <taxon>Entelegynae</taxon>
        <taxon>Araneoidea</taxon>
        <taxon>Araneidae</taxon>
        <taxon>Araneus</taxon>
    </lineage>
</organism>
<evidence type="ECO:0000313" key="1">
    <source>
        <dbReference type="EMBL" id="GBN86240.1"/>
    </source>
</evidence>
<keyword evidence="2" id="KW-1185">Reference proteome</keyword>
<sequence>MDGETTYSATWWKETELRRHMVYDDVPVQNIISEEVPGGGLQGIKMKIRYGGFPEWPPGLPDRLQWTFRYACLKPTAGMRPSANIATFNDALRVIVPA</sequence>
<evidence type="ECO:0000313" key="2">
    <source>
        <dbReference type="Proteomes" id="UP000499080"/>
    </source>
</evidence>
<dbReference type="Proteomes" id="UP000499080">
    <property type="component" value="Unassembled WGS sequence"/>
</dbReference>
<name>A0A4Y2SG34_ARAVE</name>
<comment type="caution">
    <text evidence="1">The sequence shown here is derived from an EMBL/GenBank/DDBJ whole genome shotgun (WGS) entry which is preliminary data.</text>
</comment>
<protein>
    <submittedName>
        <fullName evidence="1">Uncharacterized protein</fullName>
    </submittedName>
</protein>